<dbReference type="Pfam" id="PF00078">
    <property type="entry name" value="RVT_1"/>
    <property type="match status" value="1"/>
</dbReference>
<dbReference type="PANTHER" id="PTHR33050">
    <property type="entry name" value="REVERSE TRANSCRIPTASE DOMAIN-CONTAINING PROTEIN"/>
    <property type="match status" value="1"/>
</dbReference>
<organism evidence="2">
    <name type="scientific">Aureoumbra lagunensis</name>
    <dbReference type="NCBI Taxonomy" id="44058"/>
    <lineage>
        <taxon>Eukaryota</taxon>
        <taxon>Sar</taxon>
        <taxon>Stramenopiles</taxon>
        <taxon>Ochrophyta</taxon>
        <taxon>Pelagophyceae</taxon>
        <taxon>Pelagomonadales</taxon>
        <taxon>Aureoumbra</taxon>
    </lineage>
</organism>
<sequence>MISFDLESGYYHVVVASEDQKFLGFQLFGKRYVFCELPFGRLRYACYAFTEVCKVPVGQLRAKGIRVLPYLDDFLCALQNMPQAVADEARRVFERLGFLINFAKSVLVPTKRIENLGFVVDTYAMTYEVTSRRMQKFVTAADDLFQAGSGNGLVPARLVARVTGHIAAAALVLERRGRLHSHYLNHSIYQAGTLEFP</sequence>
<dbReference type="Gene3D" id="3.30.70.270">
    <property type="match status" value="1"/>
</dbReference>
<protein>
    <recommendedName>
        <fullName evidence="1">Reverse transcriptase domain-containing protein</fullName>
    </recommendedName>
</protein>
<dbReference type="Gene3D" id="3.10.10.10">
    <property type="entry name" value="HIV Type 1 Reverse Transcriptase, subunit A, domain 1"/>
    <property type="match status" value="1"/>
</dbReference>
<dbReference type="InterPro" id="IPR052055">
    <property type="entry name" value="Hepadnavirus_pol/RT"/>
</dbReference>
<dbReference type="InterPro" id="IPR043502">
    <property type="entry name" value="DNA/RNA_pol_sf"/>
</dbReference>
<proteinExistence type="predicted"/>
<dbReference type="InterPro" id="IPR000477">
    <property type="entry name" value="RT_dom"/>
</dbReference>
<dbReference type="AlphaFoldDB" id="A0A7S3JZP5"/>
<evidence type="ECO:0000313" key="2">
    <source>
        <dbReference type="EMBL" id="CAE0369943.1"/>
    </source>
</evidence>
<name>A0A7S3JZP5_9STRA</name>
<feature type="domain" description="Reverse transcriptase" evidence="1">
    <location>
        <begin position="2"/>
        <end position="119"/>
    </location>
</feature>
<dbReference type="InterPro" id="IPR043128">
    <property type="entry name" value="Rev_trsase/Diguanyl_cyclase"/>
</dbReference>
<dbReference type="SUPFAM" id="SSF56672">
    <property type="entry name" value="DNA/RNA polymerases"/>
    <property type="match status" value="1"/>
</dbReference>
<gene>
    <name evidence="2" type="ORF">ALAG00032_LOCUS10707</name>
</gene>
<dbReference type="EMBL" id="HBIJ01016065">
    <property type="protein sequence ID" value="CAE0369943.1"/>
    <property type="molecule type" value="Transcribed_RNA"/>
</dbReference>
<accession>A0A7S3JZP5</accession>
<evidence type="ECO:0000259" key="1">
    <source>
        <dbReference type="Pfam" id="PF00078"/>
    </source>
</evidence>
<reference evidence="2" key="1">
    <citation type="submission" date="2021-01" db="EMBL/GenBank/DDBJ databases">
        <authorList>
            <person name="Corre E."/>
            <person name="Pelletier E."/>
            <person name="Niang G."/>
            <person name="Scheremetjew M."/>
            <person name="Finn R."/>
            <person name="Kale V."/>
            <person name="Holt S."/>
            <person name="Cochrane G."/>
            <person name="Meng A."/>
            <person name="Brown T."/>
            <person name="Cohen L."/>
        </authorList>
    </citation>
    <scope>NUCLEOTIDE SEQUENCE</scope>
    <source>
        <strain evidence="2">CCMP1510</strain>
    </source>
</reference>
<dbReference type="PANTHER" id="PTHR33050:SF7">
    <property type="entry name" value="RIBONUCLEASE H"/>
    <property type="match status" value="1"/>
</dbReference>